<organism evidence="1 2">
    <name type="scientific">Clostridium felsineum</name>
    <dbReference type="NCBI Taxonomy" id="36839"/>
    <lineage>
        <taxon>Bacteria</taxon>
        <taxon>Bacillati</taxon>
        <taxon>Bacillota</taxon>
        <taxon>Clostridia</taxon>
        <taxon>Eubacteriales</taxon>
        <taxon>Clostridiaceae</taxon>
        <taxon>Clostridium</taxon>
    </lineage>
</organism>
<sequence>MNPIVNLIIRTFIETIYLTGIIIVAGFILGFLRNNTIANLQRSFGMKAVMITALIGTPIHELSHALIAIIFGHRIVDIKLLQNPDKTGTLGYVNHTYNPSNVYQRIGNFFIGVAPIFGGITVIMALLKLTTPVAFDNFMMTLKQNLSINILNSDSVHGVLISNIAVIKSIFALSNFKNPYFYLFLLVAICISSHISLSKADVNGAFVGLVSIFMLILVVNVVGLSKYISGALMIKYNVLMTGFLSVAIVFSCITFLISLIFRVLKS</sequence>
<dbReference type="Proteomes" id="UP000190951">
    <property type="component" value="Chromosome"/>
</dbReference>
<proteinExistence type="predicted"/>
<dbReference type="AlphaFoldDB" id="A0A1S8MCH9"/>
<reference evidence="1 2" key="1">
    <citation type="submission" date="2022-04" db="EMBL/GenBank/DDBJ databases">
        <title>Genome sequence of C. roseum typestrain.</title>
        <authorList>
            <person name="Poehlein A."/>
            <person name="Schoch T."/>
            <person name="Duerre P."/>
            <person name="Daniel R."/>
        </authorList>
    </citation>
    <scope>NUCLEOTIDE SEQUENCE [LARGE SCALE GENOMIC DNA]</scope>
    <source>
        <strain evidence="1 2">DSM 7320</strain>
    </source>
</reference>
<accession>A0A1S8MCH9</accession>
<evidence type="ECO:0000313" key="2">
    <source>
        <dbReference type="Proteomes" id="UP000190951"/>
    </source>
</evidence>
<keyword evidence="2" id="KW-1185">Reference proteome</keyword>
<gene>
    <name evidence="1" type="ORF">CROST_030820</name>
</gene>
<dbReference type="STRING" id="84029.CROST_12670"/>
<dbReference type="KEGG" id="crw:CROST_030820"/>
<dbReference type="RefSeq" id="WP_077833052.1">
    <property type="nucleotide sequence ID" value="NZ_CP096983.1"/>
</dbReference>
<protein>
    <submittedName>
        <fullName evidence="1">Uncharacterized protein</fullName>
    </submittedName>
</protein>
<evidence type="ECO:0000313" key="1">
    <source>
        <dbReference type="EMBL" id="URZ12360.1"/>
    </source>
</evidence>
<dbReference type="EMBL" id="CP096983">
    <property type="protein sequence ID" value="URZ12360.1"/>
    <property type="molecule type" value="Genomic_DNA"/>
</dbReference>
<name>A0A1S8MCH9_9CLOT</name>